<evidence type="ECO:0000256" key="1">
    <source>
        <dbReference type="ARBA" id="ARBA00006828"/>
    </source>
</evidence>
<evidence type="ECO:0000259" key="3">
    <source>
        <dbReference type="PROSITE" id="PS51717"/>
    </source>
</evidence>
<name>A0A8C4XAJ3_ERPCA</name>
<feature type="coiled-coil region" evidence="2">
    <location>
        <begin position="1174"/>
        <end position="1201"/>
    </location>
</feature>
<dbReference type="GO" id="GO:0005525">
    <property type="term" value="F:GTP binding"/>
    <property type="evidence" value="ECO:0007669"/>
    <property type="project" value="InterPro"/>
</dbReference>
<dbReference type="Pfam" id="PF25974">
    <property type="entry name" value="URGCP_9th"/>
    <property type="match status" value="1"/>
</dbReference>
<keyword evidence="2" id="KW-0175">Coiled coil</keyword>
<evidence type="ECO:0000313" key="5">
    <source>
        <dbReference type="Proteomes" id="UP000694620"/>
    </source>
</evidence>
<dbReference type="Gene3D" id="3.40.50.300">
    <property type="entry name" value="P-loop containing nucleotide triphosphate hydrolases"/>
    <property type="match status" value="1"/>
</dbReference>
<proteinExistence type="inferred from homology"/>
<reference evidence="4" key="1">
    <citation type="submission" date="2021-06" db="EMBL/GenBank/DDBJ databases">
        <authorList>
            <consortium name="Wellcome Sanger Institute Data Sharing"/>
        </authorList>
    </citation>
    <scope>NUCLEOTIDE SEQUENCE [LARGE SCALE GENOMIC DNA]</scope>
</reference>
<sequence>MSTNELITEMLLYNVLVALIRLKQILAKTDEGHLQYLITAIFYEILKSEFPLKTDVSKRKQKSMTDKILKLEHYIIELRGMSKEEGQASVFIIALEEVEDLKNSKKGGESVIQTLREDMGSELCASLEQLIEKHAGNPAELKDELNLIRKHRVTQTELMKNTLCEIGELVCHDVSKQPEHKGHSVHKNDVLERLGLEEYCNEKLSMRHIKKISSQTIQSNKPSELQEVPWYFIQKLMMVHSGALKLNCKESQCAKKYKGQLKDKENEDDWLSDDTEDTLVLNPLDIIVAVFMCSDHFVQQELVQKMSMCQIAVPFLLPNYNGGCYILQWALRAIRKKWHQTLEGNKISVIEKDIVTHPMLAVTFIRLGDLQHSKSAFLNSLLSGSQDHHSFFIHSEMEGGDVPKKISNGLVELNWYLPQKKENEERILEPMVVMNLRGDAKSLSTQVGFLFDVSSMIFVFLDDIGEEEEKVIATLSKSKSNFFLLLNITSNKTEAVRRRLKHLKSMCEITRDNILVRGKKRNEEFVSAVWSAICKAERRYVTLEGMSAACRKMGLDIDEDYQPCKAGRENADKVLFHLNPNKIIKFKEEIFPFQGLHWQEFSRIDKEYQRLKNTGEKTPLEYAKELEEKKKELHQKQLENELSPAIKMFIEALLRSTDDERLFFLHWMKFKLDSISLTILPKIQEKLKNQITGTNEKEQLLNRLSRSSLGLEHFLREIGQIYEASFYCSDPDLKKHLTKLPGAAADMLLSGLPVELIDGDVSNIPIRWVSDVLKQVQIKTHPDTRIFVLSVLGLQSTGKSTLLNTLFGLQFAVSAGRCTRGAFMQLICVDHHMKAELGCDYIMVIDTEGLRAEELLNVTNNYEHDNELATLITGLSDIVLVNLSSESNSEMQDILQIIVHTLIRMKEVGIKQSIYFIHHNVSDLSANVLNLSGVTQLLKQLDILTQMAAKQENKEETYTKFSDVILYDLKKTMKYIPGLWHSPPTMASVSSGYSEKVFELKQELVEHIKQERKKRLSLTISDFITLMEDFSNAVKSEDFIFSFQNSLAAIAYSKLSSEYSDWKWEIHKSFTEWKEKAERRIKNCEEIDNLVPALKSEADELARTQELEGLGKLQAYFTSDVNNRELIENYRHHFEVNIKTLCMECKGNAVRKCEEFIKLHQSLIDFQKLIHKYGEEIEEKVNELLQKCKLEKNKLTETQLKGEFEKMWEKM</sequence>
<evidence type="ECO:0000313" key="4">
    <source>
        <dbReference type="Ensembl" id="ENSECRP00000017669.1"/>
    </source>
</evidence>
<feature type="domain" description="VLIG-type G" evidence="3">
    <location>
        <begin position="783"/>
        <end position="1028"/>
    </location>
</feature>
<dbReference type="InterPro" id="IPR052986">
    <property type="entry name" value="VLIG_GTPase"/>
</dbReference>
<gene>
    <name evidence="4" type="primary">LOC114661781</name>
</gene>
<protein>
    <submittedName>
        <fullName evidence="4">Up-regulator of cell proliferation-like</fullName>
    </submittedName>
</protein>
<comment type="similarity">
    <text evidence="1">Belongs to the TRAFAC class dynamin-like GTPase superfamily. Very large inducible GTPase (VLIG) family.</text>
</comment>
<dbReference type="PANTHER" id="PTHR14819:SF9">
    <property type="entry name" value="UP-REGULATOR OF CELL PROLIFERATION-LIKE"/>
    <property type="match status" value="1"/>
</dbReference>
<dbReference type="InterPro" id="IPR058641">
    <property type="entry name" value="GVIN1_dom"/>
</dbReference>
<dbReference type="Ensembl" id="ENSECRT00000018017.1">
    <property type="protein sequence ID" value="ENSECRP00000017669.1"/>
    <property type="gene ID" value="ENSECRG00000011801.1"/>
</dbReference>
<evidence type="ECO:0000256" key="2">
    <source>
        <dbReference type="SAM" id="Coils"/>
    </source>
</evidence>
<dbReference type="AlphaFoldDB" id="A0A8C4XAJ3"/>
<organism evidence="4 5">
    <name type="scientific">Erpetoichthys calabaricus</name>
    <name type="common">Rope fish</name>
    <name type="synonym">Calamoichthys calabaricus</name>
    <dbReference type="NCBI Taxonomy" id="27687"/>
    <lineage>
        <taxon>Eukaryota</taxon>
        <taxon>Metazoa</taxon>
        <taxon>Chordata</taxon>
        <taxon>Craniata</taxon>
        <taxon>Vertebrata</taxon>
        <taxon>Euteleostomi</taxon>
        <taxon>Actinopterygii</taxon>
        <taxon>Polypteriformes</taxon>
        <taxon>Polypteridae</taxon>
        <taxon>Erpetoichthys</taxon>
    </lineage>
</organism>
<dbReference type="SUPFAM" id="SSF52540">
    <property type="entry name" value="P-loop containing nucleoside triphosphate hydrolases"/>
    <property type="match status" value="1"/>
</dbReference>
<dbReference type="InterPro" id="IPR030383">
    <property type="entry name" value="G_VLIG_dom"/>
</dbReference>
<dbReference type="GeneTree" id="ENSGT00940000154390"/>
<dbReference type="PANTHER" id="PTHR14819">
    <property type="entry name" value="GTP-BINDING"/>
    <property type="match status" value="1"/>
</dbReference>
<reference evidence="4" key="2">
    <citation type="submission" date="2025-08" db="UniProtKB">
        <authorList>
            <consortium name="Ensembl"/>
        </authorList>
    </citation>
    <scope>IDENTIFICATION</scope>
</reference>
<reference evidence="4" key="3">
    <citation type="submission" date="2025-09" db="UniProtKB">
        <authorList>
            <consortium name="Ensembl"/>
        </authorList>
    </citation>
    <scope>IDENTIFICATION</scope>
</reference>
<dbReference type="PROSITE" id="PS51717">
    <property type="entry name" value="G_VLIG"/>
    <property type="match status" value="1"/>
</dbReference>
<dbReference type="Pfam" id="PF25496">
    <property type="entry name" value="URGCP"/>
    <property type="match status" value="1"/>
</dbReference>
<dbReference type="Pfam" id="PF25683">
    <property type="entry name" value="URGCP_GTPase"/>
    <property type="match status" value="1"/>
</dbReference>
<dbReference type="GO" id="GO:0003924">
    <property type="term" value="F:GTPase activity"/>
    <property type="evidence" value="ECO:0007669"/>
    <property type="project" value="InterPro"/>
</dbReference>
<keyword evidence="5" id="KW-1185">Reference proteome</keyword>
<dbReference type="InterPro" id="IPR027417">
    <property type="entry name" value="P-loop_NTPase"/>
</dbReference>
<accession>A0A8C4XAJ3</accession>
<dbReference type="Proteomes" id="UP000694620">
    <property type="component" value="Chromosome 12"/>
</dbReference>
<dbReference type="InterPro" id="IPR057365">
    <property type="entry name" value="URGCP"/>
</dbReference>